<dbReference type="PANTHER" id="PTHR48111">
    <property type="entry name" value="REGULATOR OF RPOS"/>
    <property type="match status" value="1"/>
</dbReference>
<dbReference type="InterPro" id="IPR011006">
    <property type="entry name" value="CheY-like_superfamily"/>
</dbReference>
<dbReference type="RefSeq" id="WP_151179645.1">
    <property type="nucleotide sequence ID" value="NZ_CP042906.1"/>
</dbReference>
<dbReference type="GO" id="GO:0006355">
    <property type="term" value="P:regulation of DNA-templated transcription"/>
    <property type="evidence" value="ECO:0007669"/>
    <property type="project" value="InterPro"/>
</dbReference>
<evidence type="ECO:0000256" key="1">
    <source>
        <dbReference type="ARBA" id="ARBA00023125"/>
    </source>
</evidence>
<protein>
    <submittedName>
        <fullName evidence="6">DNA-binding response regulator</fullName>
    </submittedName>
</protein>
<dbReference type="CDD" id="cd00383">
    <property type="entry name" value="trans_reg_C"/>
    <property type="match status" value="1"/>
</dbReference>
<dbReference type="Gene3D" id="6.10.250.690">
    <property type="match status" value="1"/>
</dbReference>
<dbReference type="InterPro" id="IPR001789">
    <property type="entry name" value="Sig_transdc_resp-reg_receiver"/>
</dbReference>
<dbReference type="Pfam" id="PF00072">
    <property type="entry name" value="Response_reg"/>
    <property type="match status" value="1"/>
</dbReference>
<name>A0A5J6MU61_9PROT</name>
<evidence type="ECO:0000259" key="5">
    <source>
        <dbReference type="PROSITE" id="PS51755"/>
    </source>
</evidence>
<dbReference type="CDD" id="cd17624">
    <property type="entry name" value="REC_OmpR_PmrA-like"/>
    <property type="match status" value="1"/>
</dbReference>
<evidence type="ECO:0000313" key="7">
    <source>
        <dbReference type="Proteomes" id="UP000326202"/>
    </source>
</evidence>
<dbReference type="Gene3D" id="3.40.50.2300">
    <property type="match status" value="1"/>
</dbReference>
<feature type="modified residue" description="4-aspartylphosphate" evidence="2">
    <location>
        <position position="51"/>
    </location>
</feature>
<dbReference type="GO" id="GO:0005829">
    <property type="term" value="C:cytosol"/>
    <property type="evidence" value="ECO:0007669"/>
    <property type="project" value="TreeGrafter"/>
</dbReference>
<dbReference type="GO" id="GO:0000156">
    <property type="term" value="F:phosphorelay response regulator activity"/>
    <property type="evidence" value="ECO:0007669"/>
    <property type="project" value="TreeGrafter"/>
</dbReference>
<reference evidence="6 7" key="1">
    <citation type="submission" date="2019-08" db="EMBL/GenBank/DDBJ databases">
        <title>Hyperibacter terrae gen. nov., sp. nov. and Hyperibacter viscosus sp. nov., two new members in the family Rhodospirillaceae isolated from the rhizosphere of Hypericum perforatum.</title>
        <authorList>
            <person name="Noviana Z."/>
        </authorList>
    </citation>
    <scope>NUCLEOTIDE SEQUENCE [LARGE SCALE GENOMIC DNA]</scope>
    <source>
        <strain evidence="6 7">R5913</strain>
    </source>
</reference>
<organism evidence="6 7">
    <name type="scientific">Hypericibacter terrae</name>
    <dbReference type="NCBI Taxonomy" id="2602015"/>
    <lineage>
        <taxon>Bacteria</taxon>
        <taxon>Pseudomonadati</taxon>
        <taxon>Pseudomonadota</taxon>
        <taxon>Alphaproteobacteria</taxon>
        <taxon>Rhodospirillales</taxon>
        <taxon>Dongiaceae</taxon>
        <taxon>Hypericibacter</taxon>
    </lineage>
</organism>
<dbReference type="InterPro" id="IPR036388">
    <property type="entry name" value="WH-like_DNA-bd_sf"/>
</dbReference>
<evidence type="ECO:0000259" key="4">
    <source>
        <dbReference type="PROSITE" id="PS50110"/>
    </source>
</evidence>
<evidence type="ECO:0000256" key="3">
    <source>
        <dbReference type="PROSITE-ProRule" id="PRU01091"/>
    </source>
</evidence>
<evidence type="ECO:0000313" key="6">
    <source>
        <dbReference type="EMBL" id="QEX19590.1"/>
    </source>
</evidence>
<dbReference type="PANTHER" id="PTHR48111:SF36">
    <property type="entry name" value="TRANSCRIPTIONAL REGULATORY PROTEIN CUTR"/>
    <property type="match status" value="1"/>
</dbReference>
<feature type="domain" description="OmpR/PhoB-type" evidence="5">
    <location>
        <begin position="124"/>
        <end position="222"/>
    </location>
</feature>
<keyword evidence="1 3" id="KW-0238">DNA-binding</keyword>
<dbReference type="InterPro" id="IPR001867">
    <property type="entry name" value="OmpR/PhoB-type_DNA-bd"/>
</dbReference>
<dbReference type="Proteomes" id="UP000326202">
    <property type="component" value="Chromosome"/>
</dbReference>
<dbReference type="GO" id="GO:0000976">
    <property type="term" value="F:transcription cis-regulatory region binding"/>
    <property type="evidence" value="ECO:0007669"/>
    <property type="project" value="TreeGrafter"/>
</dbReference>
<dbReference type="PROSITE" id="PS51755">
    <property type="entry name" value="OMPR_PHOB"/>
    <property type="match status" value="1"/>
</dbReference>
<dbReference type="Pfam" id="PF00486">
    <property type="entry name" value="Trans_reg_C"/>
    <property type="match status" value="1"/>
</dbReference>
<keyword evidence="7" id="KW-1185">Reference proteome</keyword>
<dbReference type="SMART" id="SM00448">
    <property type="entry name" value="REC"/>
    <property type="match status" value="1"/>
</dbReference>
<dbReference type="AlphaFoldDB" id="A0A5J6MU61"/>
<dbReference type="GO" id="GO:0032993">
    <property type="term" value="C:protein-DNA complex"/>
    <property type="evidence" value="ECO:0007669"/>
    <property type="project" value="TreeGrafter"/>
</dbReference>
<gene>
    <name evidence="6" type="ORF">FRZ44_49050</name>
</gene>
<dbReference type="Gene3D" id="1.10.10.10">
    <property type="entry name" value="Winged helix-like DNA-binding domain superfamily/Winged helix DNA-binding domain"/>
    <property type="match status" value="1"/>
</dbReference>
<dbReference type="PROSITE" id="PS50110">
    <property type="entry name" value="RESPONSE_REGULATORY"/>
    <property type="match status" value="1"/>
</dbReference>
<feature type="domain" description="Response regulatory" evidence="4">
    <location>
        <begin position="2"/>
        <end position="116"/>
    </location>
</feature>
<dbReference type="InterPro" id="IPR039420">
    <property type="entry name" value="WalR-like"/>
</dbReference>
<sequence length="225" mass="24489">MRLLLVEDNERLAHFLAKGLAMEGFAVDHVGLIEDAEAALATMRFDAILLDLGLPDGDGMDLLKRLRARNDTTPILVTTARGDLGDRLRGLDGGADDYLIKPFEIAELAARLRALMRRPGAVMSRAIELGNLRFDAENRTATVEDRPLALGRRETDLLEALIRRSGRAIAKAALENSIYGLAGEVEPNALEVLVSRLRRRLAEAGATAQIHTLRGIGYLMSDGAP</sequence>
<proteinExistence type="predicted"/>
<evidence type="ECO:0000256" key="2">
    <source>
        <dbReference type="PROSITE-ProRule" id="PRU00169"/>
    </source>
</evidence>
<dbReference type="SUPFAM" id="SSF52172">
    <property type="entry name" value="CheY-like"/>
    <property type="match status" value="1"/>
</dbReference>
<dbReference type="KEGG" id="htq:FRZ44_49050"/>
<dbReference type="SMART" id="SM00862">
    <property type="entry name" value="Trans_reg_C"/>
    <property type="match status" value="1"/>
</dbReference>
<accession>A0A5J6MU61</accession>
<dbReference type="OrthoDB" id="9802426at2"/>
<feature type="DNA-binding region" description="OmpR/PhoB-type" evidence="3">
    <location>
        <begin position="124"/>
        <end position="222"/>
    </location>
</feature>
<keyword evidence="2" id="KW-0597">Phosphoprotein</keyword>
<dbReference type="EMBL" id="CP042906">
    <property type="protein sequence ID" value="QEX19590.1"/>
    <property type="molecule type" value="Genomic_DNA"/>
</dbReference>